<evidence type="ECO:0000313" key="1">
    <source>
        <dbReference type="EMBL" id="KAK3697581.1"/>
    </source>
</evidence>
<name>A0AAE1CJ00_9GAST</name>
<accession>A0AAE1CJ00</accession>
<comment type="caution">
    <text evidence="1">The sequence shown here is derived from an EMBL/GenBank/DDBJ whole genome shotgun (WGS) entry which is preliminary data.</text>
</comment>
<reference evidence="1" key="1">
    <citation type="journal article" date="2023" name="G3 (Bethesda)">
        <title>A reference genome for the long-term kleptoplast-retaining sea slug Elysia crispata morphotype clarki.</title>
        <authorList>
            <person name="Eastman K.E."/>
            <person name="Pendleton A.L."/>
            <person name="Shaikh M.A."/>
            <person name="Suttiyut T."/>
            <person name="Ogas R."/>
            <person name="Tomko P."/>
            <person name="Gavelis G."/>
            <person name="Widhalm J.R."/>
            <person name="Wisecaver J.H."/>
        </authorList>
    </citation>
    <scope>NUCLEOTIDE SEQUENCE</scope>
    <source>
        <strain evidence="1">ECLA1</strain>
    </source>
</reference>
<organism evidence="1 2">
    <name type="scientific">Elysia crispata</name>
    <name type="common">lettuce slug</name>
    <dbReference type="NCBI Taxonomy" id="231223"/>
    <lineage>
        <taxon>Eukaryota</taxon>
        <taxon>Metazoa</taxon>
        <taxon>Spiralia</taxon>
        <taxon>Lophotrochozoa</taxon>
        <taxon>Mollusca</taxon>
        <taxon>Gastropoda</taxon>
        <taxon>Heterobranchia</taxon>
        <taxon>Euthyneura</taxon>
        <taxon>Panpulmonata</taxon>
        <taxon>Sacoglossa</taxon>
        <taxon>Placobranchoidea</taxon>
        <taxon>Plakobranchidae</taxon>
        <taxon>Elysia</taxon>
    </lineage>
</organism>
<evidence type="ECO:0000313" key="2">
    <source>
        <dbReference type="Proteomes" id="UP001283361"/>
    </source>
</evidence>
<proteinExistence type="predicted"/>
<protein>
    <submittedName>
        <fullName evidence="1">Uncharacterized protein</fullName>
    </submittedName>
</protein>
<keyword evidence="2" id="KW-1185">Reference proteome</keyword>
<dbReference type="EMBL" id="JAWDGP010008006">
    <property type="protein sequence ID" value="KAK3697581.1"/>
    <property type="molecule type" value="Genomic_DNA"/>
</dbReference>
<dbReference type="Proteomes" id="UP001283361">
    <property type="component" value="Unassembled WGS sequence"/>
</dbReference>
<dbReference type="AlphaFoldDB" id="A0AAE1CJ00"/>
<gene>
    <name evidence="1" type="ORF">RRG08_033312</name>
</gene>
<sequence>MILVRNIEAEEFEIHTDQNAEIRGITLAVDNSQPLISPSPQTKSYKQSLQAIKTQKEKVLTFKWRLP</sequence>